<organism evidence="2 3">
    <name type="scientific">Gomphosphaeria aponina SAG 52.96 = DSM 107014</name>
    <dbReference type="NCBI Taxonomy" id="1521640"/>
    <lineage>
        <taxon>Bacteria</taxon>
        <taxon>Bacillati</taxon>
        <taxon>Cyanobacteriota</taxon>
        <taxon>Cyanophyceae</taxon>
        <taxon>Oscillatoriophycideae</taxon>
        <taxon>Chroococcales</taxon>
        <taxon>Gomphosphaeriaceae</taxon>
        <taxon>Gomphosphaeria</taxon>
    </lineage>
</organism>
<evidence type="ECO:0000256" key="1">
    <source>
        <dbReference type="SAM" id="MobiDB-lite"/>
    </source>
</evidence>
<protein>
    <submittedName>
        <fullName evidence="2">Choice-of-anchor L domain-containing protein</fullName>
    </submittedName>
</protein>
<feature type="compositionally biased region" description="Polar residues" evidence="1">
    <location>
        <begin position="110"/>
        <end position="119"/>
    </location>
</feature>
<gene>
    <name evidence="2" type="ORF">DSM107014_05730</name>
</gene>
<dbReference type="InterPro" id="IPR049804">
    <property type="entry name" value="Choice_anch_L"/>
</dbReference>
<sequence length="322" mass="33096">MLKKVPTTSVIADQRMKAVRKSIKMCAMTILGLGIATSSAQAITITPNDDGEDLVNSILGEGINVVPGSVNYTGAAGASGTFVDGDSSIGIETGIIMTSGQAAAAVGPNDSDQTSTPNGTAGDADLDDLVTQGTNDAVVLEFDFESEGGDLFFEYVFASEEYNEFVNSSFNDVFAFFLDGENIALIPGTNTPVAINNVNGGNPIGTNATNPNLYNNNDPSDPQFDIEYDGFTDVFTASAEGLDAGTHTIKLALADTADSALDSAVFIKGGSFTDEGNGGGDNGGGDNGGGGDPEPIPEPTSMFGLMAVAYFGAGSFMKRKKH</sequence>
<dbReference type="InterPro" id="IPR013424">
    <property type="entry name" value="Ice-binding_C"/>
</dbReference>
<evidence type="ECO:0000313" key="3">
    <source>
        <dbReference type="Proteomes" id="UP000767446"/>
    </source>
</evidence>
<feature type="region of interest" description="Disordered" evidence="1">
    <location>
        <begin position="272"/>
        <end position="299"/>
    </location>
</feature>
<dbReference type="EMBL" id="JADQBC010000029">
    <property type="protein sequence ID" value="MBR8827395.1"/>
    <property type="molecule type" value="Genomic_DNA"/>
</dbReference>
<dbReference type="NCBIfam" id="NF038133">
    <property type="entry name" value="choice_anch_L"/>
    <property type="match status" value="1"/>
</dbReference>
<proteinExistence type="predicted"/>
<reference evidence="2" key="1">
    <citation type="submission" date="2021-02" db="EMBL/GenBank/DDBJ databases">
        <title>Metagenome analyses of Stigonema ocellatum DSM 106950, Chlorogloea purpurea SAG 13.99 and Gomphosphaeria aponina DSM 107014.</title>
        <authorList>
            <person name="Marter P."/>
            <person name="Huang S."/>
        </authorList>
    </citation>
    <scope>NUCLEOTIDE SEQUENCE</scope>
    <source>
        <strain evidence="2">JP213</strain>
    </source>
</reference>
<name>A0A941JUR5_9CHRO</name>
<feature type="compositionally biased region" description="Gly residues" evidence="1">
    <location>
        <begin position="276"/>
        <end position="292"/>
    </location>
</feature>
<comment type="caution">
    <text evidence="2">The sequence shown here is derived from an EMBL/GenBank/DDBJ whole genome shotgun (WGS) entry which is preliminary data.</text>
</comment>
<dbReference type="AlphaFoldDB" id="A0A941JUR5"/>
<dbReference type="NCBIfam" id="TIGR02595">
    <property type="entry name" value="PEP_CTERM"/>
    <property type="match status" value="1"/>
</dbReference>
<dbReference type="Proteomes" id="UP000767446">
    <property type="component" value="Unassembled WGS sequence"/>
</dbReference>
<feature type="region of interest" description="Disordered" evidence="1">
    <location>
        <begin position="102"/>
        <end position="126"/>
    </location>
</feature>
<accession>A0A941JUR5</accession>
<evidence type="ECO:0000313" key="2">
    <source>
        <dbReference type="EMBL" id="MBR8827395.1"/>
    </source>
</evidence>